<comment type="function">
    <text evidence="4">PPIases accelerate the folding of proteins. It catalyzes the cis-trans isomerization of proline imidic peptide bonds in oligopeptides.</text>
</comment>
<dbReference type="InterPro" id="IPR024936">
    <property type="entry name" value="Cyclophilin-type_PPIase"/>
</dbReference>
<name>A0A5N3XBF8_MUNRE</name>
<dbReference type="GO" id="GO:0005737">
    <property type="term" value="C:cytoplasm"/>
    <property type="evidence" value="ECO:0007669"/>
    <property type="project" value="TreeGrafter"/>
</dbReference>
<evidence type="ECO:0000313" key="6">
    <source>
        <dbReference type="EMBL" id="KAB0371303.1"/>
    </source>
</evidence>
<dbReference type="GO" id="GO:0016018">
    <property type="term" value="F:cyclosporin A binding"/>
    <property type="evidence" value="ECO:0007669"/>
    <property type="project" value="TreeGrafter"/>
</dbReference>
<feature type="domain" description="PPIase cyclophilin-type" evidence="5">
    <location>
        <begin position="6"/>
        <end position="135"/>
    </location>
</feature>
<comment type="caution">
    <text evidence="6">The sequence shown here is derived from an EMBL/GenBank/DDBJ whole genome shotgun (WGS) entry which is preliminary data.</text>
</comment>
<dbReference type="InterPro" id="IPR002130">
    <property type="entry name" value="Cyclophilin-type_PPIase_dom"/>
</dbReference>
<dbReference type="PIRSF" id="PIRSF001467">
    <property type="entry name" value="Peptidylpro_ismrse"/>
    <property type="match status" value="1"/>
</dbReference>
<keyword evidence="3 4" id="KW-0413">Isomerase</keyword>
<dbReference type="PRINTS" id="PR00153">
    <property type="entry name" value="CSAPPISMRASE"/>
</dbReference>
<evidence type="ECO:0000313" key="7">
    <source>
        <dbReference type="Proteomes" id="UP000326062"/>
    </source>
</evidence>
<dbReference type="GO" id="GO:0003755">
    <property type="term" value="F:peptidyl-prolyl cis-trans isomerase activity"/>
    <property type="evidence" value="ECO:0007669"/>
    <property type="project" value="UniProtKB-UniRule"/>
</dbReference>
<dbReference type="Pfam" id="PF00160">
    <property type="entry name" value="Pro_isomerase"/>
    <property type="match status" value="1"/>
</dbReference>
<reference evidence="6 7" key="1">
    <citation type="submission" date="2019-06" db="EMBL/GenBank/DDBJ databases">
        <title>Discovery of a novel chromosome fission-fusion reversal in muntjac.</title>
        <authorList>
            <person name="Mudd A.B."/>
            <person name="Bredeson J.V."/>
            <person name="Baum R."/>
            <person name="Hockemeyer D."/>
            <person name="Rokhsar D.S."/>
        </authorList>
    </citation>
    <scope>NUCLEOTIDE SEQUENCE [LARGE SCALE GENOMIC DNA]</scope>
    <source>
        <strain evidence="6">UCam_UCB_Mr</strain>
        <tissue evidence="6">Fibroblast cell line</tissue>
    </source>
</reference>
<gene>
    <name evidence="6" type="ORF">FD755_017712</name>
</gene>
<organism evidence="6 7">
    <name type="scientific">Muntiacus reevesi</name>
    <name type="common">Reeves' muntjac</name>
    <name type="synonym">Cervus reevesi</name>
    <dbReference type="NCBI Taxonomy" id="9886"/>
    <lineage>
        <taxon>Eukaryota</taxon>
        <taxon>Metazoa</taxon>
        <taxon>Chordata</taxon>
        <taxon>Craniata</taxon>
        <taxon>Vertebrata</taxon>
        <taxon>Euteleostomi</taxon>
        <taxon>Mammalia</taxon>
        <taxon>Eutheria</taxon>
        <taxon>Laurasiatheria</taxon>
        <taxon>Artiodactyla</taxon>
        <taxon>Ruminantia</taxon>
        <taxon>Pecora</taxon>
        <taxon>Cervidae</taxon>
        <taxon>Muntiacinae</taxon>
        <taxon>Muntiacus</taxon>
    </lineage>
</organism>
<comment type="similarity">
    <text evidence="4">Belongs to the cyclophilin-type PPIase family.</text>
</comment>
<evidence type="ECO:0000256" key="1">
    <source>
        <dbReference type="ARBA" id="ARBA00000971"/>
    </source>
</evidence>
<evidence type="ECO:0000259" key="5">
    <source>
        <dbReference type="PROSITE" id="PS50072"/>
    </source>
</evidence>
<evidence type="ECO:0000256" key="3">
    <source>
        <dbReference type="ARBA" id="ARBA00023235"/>
    </source>
</evidence>
<dbReference type="PANTHER" id="PTHR11071">
    <property type="entry name" value="PEPTIDYL-PROLYL CIS-TRANS ISOMERASE"/>
    <property type="match status" value="1"/>
</dbReference>
<keyword evidence="7" id="KW-1185">Reference proteome</keyword>
<evidence type="ECO:0000256" key="4">
    <source>
        <dbReference type="RuleBase" id="RU363019"/>
    </source>
</evidence>
<feature type="non-terminal residue" evidence="6">
    <location>
        <position position="1"/>
    </location>
</feature>
<dbReference type="AlphaFoldDB" id="A0A5N3XBF8"/>
<dbReference type="InterPro" id="IPR029000">
    <property type="entry name" value="Cyclophilin-like_dom_sf"/>
</dbReference>
<dbReference type="PANTHER" id="PTHR11071:SF490">
    <property type="entry name" value="PEPTIDYL-PROLYL CIS-TRANS ISOMERASE A"/>
    <property type="match status" value="1"/>
</dbReference>
<dbReference type="EC" id="5.2.1.8" evidence="4"/>
<comment type="catalytic activity">
    <reaction evidence="1 4">
        <text>[protein]-peptidylproline (omega=180) = [protein]-peptidylproline (omega=0)</text>
        <dbReference type="Rhea" id="RHEA:16237"/>
        <dbReference type="Rhea" id="RHEA-COMP:10747"/>
        <dbReference type="Rhea" id="RHEA-COMP:10748"/>
        <dbReference type="ChEBI" id="CHEBI:83833"/>
        <dbReference type="ChEBI" id="CHEBI:83834"/>
        <dbReference type="EC" id="5.2.1.8"/>
    </reaction>
</comment>
<keyword evidence="2 4" id="KW-0697">Rotamase</keyword>
<dbReference type="PROSITE" id="PS50072">
    <property type="entry name" value="CSA_PPIASE_2"/>
    <property type="match status" value="1"/>
</dbReference>
<dbReference type="GO" id="GO:0006457">
    <property type="term" value="P:protein folding"/>
    <property type="evidence" value="ECO:0007669"/>
    <property type="project" value="TreeGrafter"/>
</dbReference>
<dbReference type="Gene3D" id="2.40.100.10">
    <property type="entry name" value="Cyclophilin-like"/>
    <property type="match status" value="2"/>
</dbReference>
<dbReference type="EMBL" id="VCEB01000013">
    <property type="protein sequence ID" value="KAB0371303.1"/>
    <property type="molecule type" value="Genomic_DNA"/>
</dbReference>
<protein>
    <recommendedName>
        <fullName evidence="4">Peptidyl-prolyl cis-trans isomerase</fullName>
        <shortName evidence="4">PPIase</shortName>
        <ecNumber evidence="4">5.2.1.8</ecNumber>
    </recommendedName>
</protein>
<evidence type="ECO:0000256" key="2">
    <source>
        <dbReference type="ARBA" id="ARBA00023110"/>
    </source>
</evidence>
<dbReference type="SUPFAM" id="SSF50891">
    <property type="entry name" value="Cyclophilin-like"/>
    <property type="match status" value="1"/>
</dbReference>
<sequence>VSPPEFFDIAIDASPAASPSSCLEDKVPKTAENLHILSTGERGFDYKISCFHRIVLVNICRGGVFTCHNGTSGKFIYGEKIDESNIWVLTNSFQFFICIIKTEWLNGKLVVFDKMKENMNIVEAMECFESRNGKT</sequence>
<dbReference type="Proteomes" id="UP000326062">
    <property type="component" value="Chromosome 10"/>
</dbReference>
<accession>A0A5N3XBF8</accession>
<proteinExistence type="inferred from homology"/>